<protein>
    <recommendedName>
        <fullName evidence="4">Membrane-associated protein</fullName>
    </recommendedName>
</protein>
<feature type="transmembrane region" description="Helical" evidence="1">
    <location>
        <begin position="127"/>
        <end position="146"/>
    </location>
</feature>
<feature type="transmembrane region" description="Helical" evidence="1">
    <location>
        <begin position="12"/>
        <end position="28"/>
    </location>
</feature>
<evidence type="ECO:0008006" key="4">
    <source>
        <dbReference type="Google" id="ProtNLM"/>
    </source>
</evidence>
<dbReference type="RefSeq" id="WP_142894468.1">
    <property type="nucleotide sequence ID" value="NZ_ML660165.1"/>
</dbReference>
<reference evidence="2 3" key="1">
    <citation type="submission" date="2019-07" db="EMBL/GenBank/DDBJ databases">
        <title>Draft genome for Aliikangiella sp. M105.</title>
        <authorList>
            <person name="Wang G."/>
        </authorList>
    </citation>
    <scope>NUCLEOTIDE SEQUENCE [LARGE SCALE GENOMIC DNA]</scope>
    <source>
        <strain evidence="2 3">M105</strain>
    </source>
</reference>
<keyword evidence="3" id="KW-1185">Reference proteome</keyword>
<organism evidence="2 3">
    <name type="scientific">Aliikangiella coralliicola</name>
    <dbReference type="NCBI Taxonomy" id="2592383"/>
    <lineage>
        <taxon>Bacteria</taxon>
        <taxon>Pseudomonadati</taxon>
        <taxon>Pseudomonadota</taxon>
        <taxon>Gammaproteobacteria</taxon>
        <taxon>Oceanospirillales</taxon>
        <taxon>Pleioneaceae</taxon>
        <taxon>Aliikangiella</taxon>
    </lineage>
</organism>
<evidence type="ECO:0000313" key="3">
    <source>
        <dbReference type="Proteomes" id="UP000315439"/>
    </source>
</evidence>
<gene>
    <name evidence="2" type="ORF">FLL46_14175</name>
</gene>
<comment type="caution">
    <text evidence="2">The sequence shown here is derived from an EMBL/GenBank/DDBJ whole genome shotgun (WGS) entry which is preliminary data.</text>
</comment>
<feature type="transmembrane region" description="Helical" evidence="1">
    <location>
        <begin position="34"/>
        <end position="50"/>
    </location>
</feature>
<keyword evidence="1" id="KW-0472">Membrane</keyword>
<name>A0A545UBW5_9GAMM</name>
<feature type="transmembrane region" description="Helical" evidence="1">
    <location>
        <begin position="180"/>
        <end position="198"/>
    </location>
</feature>
<evidence type="ECO:0000256" key="1">
    <source>
        <dbReference type="SAM" id="Phobius"/>
    </source>
</evidence>
<keyword evidence="1" id="KW-1133">Transmembrane helix</keyword>
<feature type="transmembrane region" description="Helical" evidence="1">
    <location>
        <begin position="99"/>
        <end position="118"/>
    </location>
</feature>
<sequence>MENSKIPMSLKILYTSFMAVLVPFYWSAYGPSNFLYFCDIALFLTLVGIWREDSRWISMAAVGIIIPQMVWVADFLAMFFNFKLLGMTEYMFRDSISLFARSLSLFHGWLPFLLLYLLSKTGYHRKALIGWTLVAWAAMLVSYLFMPEPGQVLDNVNAPVNINYVYGFSETTKQQWLPDHLYLIVLMVVLPALVYWPTSKLLERYFGFGNVENDKAKATA</sequence>
<dbReference type="EMBL" id="VIKS01000009">
    <property type="protein sequence ID" value="TQV86954.1"/>
    <property type="molecule type" value="Genomic_DNA"/>
</dbReference>
<keyword evidence="1" id="KW-0812">Transmembrane</keyword>
<dbReference type="Proteomes" id="UP000315439">
    <property type="component" value="Unassembled WGS sequence"/>
</dbReference>
<accession>A0A545UBW5</accession>
<dbReference type="AlphaFoldDB" id="A0A545UBW5"/>
<feature type="transmembrane region" description="Helical" evidence="1">
    <location>
        <begin position="57"/>
        <end position="79"/>
    </location>
</feature>
<evidence type="ECO:0000313" key="2">
    <source>
        <dbReference type="EMBL" id="TQV86954.1"/>
    </source>
</evidence>
<dbReference type="OrthoDB" id="188694at2"/>
<proteinExistence type="predicted"/>